<keyword evidence="2" id="KW-0812">Transmembrane</keyword>
<evidence type="ECO:0000256" key="1">
    <source>
        <dbReference type="ARBA" id="ARBA00004370"/>
    </source>
</evidence>
<dbReference type="AlphaFoldDB" id="A0A9D4GMT0"/>
<evidence type="ECO:0000259" key="6">
    <source>
        <dbReference type="PROSITE" id="PS50104"/>
    </source>
</evidence>
<dbReference type="Gene3D" id="1.10.533.10">
    <property type="entry name" value="Death Domain, Fas"/>
    <property type="match status" value="1"/>
</dbReference>
<keyword evidence="5" id="KW-0472">Membrane</keyword>
<feature type="domain" description="TIR" evidence="6">
    <location>
        <begin position="197"/>
        <end position="330"/>
    </location>
</feature>
<reference evidence="7" key="2">
    <citation type="submission" date="2020-11" db="EMBL/GenBank/DDBJ databases">
        <authorList>
            <person name="McCartney M.A."/>
            <person name="Auch B."/>
            <person name="Kono T."/>
            <person name="Mallez S."/>
            <person name="Becker A."/>
            <person name="Gohl D.M."/>
            <person name="Silverstein K.A.T."/>
            <person name="Koren S."/>
            <person name="Bechman K.B."/>
            <person name="Herman A."/>
            <person name="Abrahante J.E."/>
            <person name="Garbe J."/>
        </authorList>
    </citation>
    <scope>NUCLEOTIDE SEQUENCE</scope>
    <source>
        <strain evidence="7">Duluth1</strain>
        <tissue evidence="7">Whole animal</tissue>
    </source>
</reference>
<evidence type="ECO:0000256" key="5">
    <source>
        <dbReference type="ARBA" id="ARBA00023136"/>
    </source>
</evidence>
<dbReference type="Gene3D" id="3.40.50.10140">
    <property type="entry name" value="Toll/interleukin-1 receptor homology (TIR) domain"/>
    <property type="match status" value="1"/>
</dbReference>
<dbReference type="Proteomes" id="UP000828390">
    <property type="component" value="Unassembled WGS sequence"/>
</dbReference>
<name>A0A9D4GMT0_DREPO</name>
<evidence type="ECO:0000256" key="4">
    <source>
        <dbReference type="ARBA" id="ARBA00022989"/>
    </source>
</evidence>
<dbReference type="Pfam" id="PF13676">
    <property type="entry name" value="TIR_2"/>
    <property type="match status" value="1"/>
</dbReference>
<dbReference type="PANTHER" id="PTHR24365">
    <property type="entry name" value="TOLL-LIKE RECEPTOR"/>
    <property type="match status" value="1"/>
</dbReference>
<accession>A0A9D4GMT0</accession>
<dbReference type="EMBL" id="JAIWYP010000005">
    <property type="protein sequence ID" value="KAH3818324.1"/>
    <property type="molecule type" value="Genomic_DNA"/>
</dbReference>
<keyword evidence="4" id="KW-1133">Transmembrane helix</keyword>
<dbReference type="InterPro" id="IPR035897">
    <property type="entry name" value="Toll_tir_struct_dom_sf"/>
</dbReference>
<evidence type="ECO:0000256" key="3">
    <source>
        <dbReference type="ARBA" id="ARBA00022729"/>
    </source>
</evidence>
<protein>
    <recommendedName>
        <fullName evidence="6">TIR domain-containing protein</fullName>
    </recommendedName>
</protein>
<evidence type="ECO:0000313" key="7">
    <source>
        <dbReference type="EMBL" id="KAH3818324.1"/>
    </source>
</evidence>
<organism evidence="7 8">
    <name type="scientific">Dreissena polymorpha</name>
    <name type="common">Zebra mussel</name>
    <name type="synonym">Mytilus polymorpha</name>
    <dbReference type="NCBI Taxonomy" id="45954"/>
    <lineage>
        <taxon>Eukaryota</taxon>
        <taxon>Metazoa</taxon>
        <taxon>Spiralia</taxon>
        <taxon>Lophotrochozoa</taxon>
        <taxon>Mollusca</taxon>
        <taxon>Bivalvia</taxon>
        <taxon>Autobranchia</taxon>
        <taxon>Heteroconchia</taxon>
        <taxon>Euheterodonta</taxon>
        <taxon>Imparidentia</taxon>
        <taxon>Neoheterodontei</taxon>
        <taxon>Myida</taxon>
        <taxon>Dreissenoidea</taxon>
        <taxon>Dreissenidae</taxon>
        <taxon>Dreissena</taxon>
    </lineage>
</organism>
<gene>
    <name evidence="7" type="ORF">DPMN_119928</name>
</gene>
<dbReference type="SUPFAM" id="SSF52200">
    <property type="entry name" value="Toll/Interleukin receptor TIR domain"/>
    <property type="match status" value="1"/>
</dbReference>
<keyword evidence="8" id="KW-1185">Reference proteome</keyword>
<keyword evidence="3" id="KW-0732">Signal</keyword>
<dbReference type="PROSITE" id="PS50104">
    <property type="entry name" value="TIR"/>
    <property type="match status" value="1"/>
</dbReference>
<comment type="caution">
    <text evidence="7">The sequence shown here is derived from an EMBL/GenBank/DDBJ whole genome shotgun (WGS) entry which is preliminary data.</text>
</comment>
<sequence length="374" mass="43421">MATSANQEYDGVPLSALRKETRLKLSKYLDRKGMRLKVEIDNIPTDIFDDFTGLAKQAGQEDFIDTVKCQNQEQSPTGRLFDRLNDCGYTIETFLGYLLVMKRYDVIKDCIKLIVGDLLRFLDPKLVTRWNELSDDFESSSLSELLCVVNPKIAARWSKIFNDIENSYLSSSYHRWECFDATISERLPIYVSDVIDYTFDAFVCYNQDDPGDKQFVQDLIEELECRRGLRLYVPGRDDQPDASEHINNAGEIERRCRRVIIVMSRSYLQSTIWEFQEQFAQALLPDARRNRLITMLRERDVVLPEVLEGCNTLDYNEMNQEFSVEEPRMFEGSEYQSLGATYMKLCSPYDTDLIFVGITNEVASFFDLKFRLGS</sequence>
<dbReference type="InterPro" id="IPR011029">
    <property type="entry name" value="DEATH-like_dom_sf"/>
</dbReference>
<dbReference type="GO" id="GO:0007165">
    <property type="term" value="P:signal transduction"/>
    <property type="evidence" value="ECO:0007669"/>
    <property type="project" value="InterPro"/>
</dbReference>
<dbReference type="InterPro" id="IPR000157">
    <property type="entry name" value="TIR_dom"/>
</dbReference>
<reference evidence="7" key="1">
    <citation type="journal article" date="2019" name="bioRxiv">
        <title>The Genome of the Zebra Mussel, Dreissena polymorpha: A Resource for Invasive Species Research.</title>
        <authorList>
            <person name="McCartney M.A."/>
            <person name="Auch B."/>
            <person name="Kono T."/>
            <person name="Mallez S."/>
            <person name="Zhang Y."/>
            <person name="Obille A."/>
            <person name="Becker A."/>
            <person name="Abrahante J.E."/>
            <person name="Garbe J."/>
            <person name="Badalamenti J.P."/>
            <person name="Herman A."/>
            <person name="Mangelson H."/>
            <person name="Liachko I."/>
            <person name="Sullivan S."/>
            <person name="Sone E.D."/>
            <person name="Koren S."/>
            <person name="Silverstein K.A.T."/>
            <person name="Beckman K.B."/>
            <person name="Gohl D.M."/>
        </authorList>
    </citation>
    <scope>NUCLEOTIDE SEQUENCE</scope>
    <source>
        <strain evidence="7">Duluth1</strain>
        <tissue evidence="7">Whole animal</tissue>
    </source>
</reference>
<dbReference type="SUPFAM" id="SSF47986">
    <property type="entry name" value="DEATH domain"/>
    <property type="match status" value="1"/>
</dbReference>
<dbReference type="PANTHER" id="PTHR24365:SF541">
    <property type="entry name" value="PROTEIN TOLL-RELATED"/>
    <property type="match status" value="1"/>
</dbReference>
<evidence type="ECO:0000313" key="8">
    <source>
        <dbReference type="Proteomes" id="UP000828390"/>
    </source>
</evidence>
<proteinExistence type="predicted"/>
<dbReference type="GO" id="GO:0005886">
    <property type="term" value="C:plasma membrane"/>
    <property type="evidence" value="ECO:0007669"/>
    <property type="project" value="TreeGrafter"/>
</dbReference>
<comment type="subcellular location">
    <subcellularLocation>
        <location evidence="1">Membrane</location>
    </subcellularLocation>
</comment>
<dbReference type="GO" id="GO:0038023">
    <property type="term" value="F:signaling receptor activity"/>
    <property type="evidence" value="ECO:0007669"/>
    <property type="project" value="TreeGrafter"/>
</dbReference>
<evidence type="ECO:0000256" key="2">
    <source>
        <dbReference type="ARBA" id="ARBA00022692"/>
    </source>
</evidence>